<dbReference type="InterPro" id="IPR011049">
    <property type="entry name" value="Serralysin-like_metalloprot_C"/>
</dbReference>
<dbReference type="Pfam" id="PF08548">
    <property type="entry name" value="Peptidase_M10_C"/>
    <property type="match status" value="1"/>
</dbReference>
<keyword evidence="10" id="KW-1185">Reference proteome</keyword>
<dbReference type="CDD" id="cd04277">
    <property type="entry name" value="ZnMc_serralysin_like"/>
    <property type="match status" value="1"/>
</dbReference>
<protein>
    <submittedName>
        <fullName evidence="9">M10 family metallopeptidase</fullName>
    </submittedName>
</protein>
<organism evidence="9 10">
    <name type="scientific">Marinomonas ostreistagni</name>
    <dbReference type="NCBI Taxonomy" id="359209"/>
    <lineage>
        <taxon>Bacteria</taxon>
        <taxon>Pseudomonadati</taxon>
        <taxon>Pseudomonadota</taxon>
        <taxon>Gammaproteobacteria</taxon>
        <taxon>Oceanospirillales</taxon>
        <taxon>Oceanospirillaceae</taxon>
        <taxon>Marinomonas</taxon>
    </lineage>
</organism>
<accession>A0ABS0ZCY5</accession>
<dbReference type="InterPro" id="IPR001818">
    <property type="entry name" value="Pept_M10_metallopeptidase"/>
</dbReference>
<feature type="domain" description="Peptidase metallopeptidase" evidence="8">
    <location>
        <begin position="115"/>
        <end position="276"/>
    </location>
</feature>
<dbReference type="SUPFAM" id="SSF51120">
    <property type="entry name" value="beta-Roll"/>
    <property type="match status" value="1"/>
</dbReference>
<name>A0ABS0ZCY5_9GAMM</name>
<gene>
    <name evidence="9" type="ORF">JHD44_12665</name>
</gene>
<evidence type="ECO:0000256" key="1">
    <source>
        <dbReference type="ARBA" id="ARBA00004613"/>
    </source>
</evidence>
<dbReference type="SUPFAM" id="SSF55486">
    <property type="entry name" value="Metalloproteases ('zincins'), catalytic domain"/>
    <property type="match status" value="1"/>
</dbReference>
<keyword evidence="5" id="KW-0677">Repeat</keyword>
<evidence type="ECO:0000256" key="3">
    <source>
        <dbReference type="ARBA" id="ARBA00022670"/>
    </source>
</evidence>
<reference evidence="9 10" key="1">
    <citation type="submission" date="2020-12" db="EMBL/GenBank/DDBJ databases">
        <title>Comparative genome analysis of fungal antagonists Marinomonas ostreistagni 398 and M. spartinae 468.</title>
        <authorList>
            <person name="Fields J.L."/>
            <person name="Mavrodi O.V."/>
            <person name="Biber P.D."/>
            <person name="Indest K.J."/>
            <person name="Mavrodi D.V."/>
        </authorList>
    </citation>
    <scope>NUCLEOTIDE SEQUENCE [LARGE SCALE GENOMIC DNA]</scope>
    <source>
        <strain evidence="9 10">USM7</strain>
    </source>
</reference>
<dbReference type="InterPro" id="IPR034033">
    <property type="entry name" value="Serralysin-like"/>
</dbReference>
<dbReference type="InterPro" id="IPR024079">
    <property type="entry name" value="MetalloPept_cat_dom_sf"/>
</dbReference>
<evidence type="ECO:0000256" key="4">
    <source>
        <dbReference type="ARBA" id="ARBA00022723"/>
    </source>
</evidence>
<dbReference type="InterPro" id="IPR006026">
    <property type="entry name" value="Peptidase_Metallo"/>
</dbReference>
<evidence type="ECO:0000256" key="2">
    <source>
        <dbReference type="ARBA" id="ARBA00022525"/>
    </source>
</evidence>
<keyword evidence="3" id="KW-0645">Protease</keyword>
<dbReference type="Gene3D" id="3.40.390.10">
    <property type="entry name" value="Collagenase (Catalytic Domain)"/>
    <property type="match status" value="1"/>
</dbReference>
<comment type="caution">
    <text evidence="9">The sequence shown here is derived from an EMBL/GenBank/DDBJ whole genome shotgun (WGS) entry which is preliminary data.</text>
</comment>
<evidence type="ECO:0000256" key="5">
    <source>
        <dbReference type="ARBA" id="ARBA00022737"/>
    </source>
</evidence>
<dbReference type="SMART" id="SM00235">
    <property type="entry name" value="ZnMc"/>
    <property type="match status" value="1"/>
</dbReference>
<sequence>MSNVTTLLASYGISFDEAKSFIYSNLSTPSVIYEVAGNYGVTFEMLAELYGQSVTETEVKAFFSYLGFDTSSSKPITEISYSPNLALALAAYSSTISTVAALADESTAYVDSVLGGESWTGDTISYSFPTSIPAAHEDEGTDTSSGWRALNSEEQAAFESIVARQNEFTDVDLVEASVSSQADIQVVAVEQTDAEAFAYYPGDGIGGDIFLNASALDDDSSYYSVGGYGLYTMAHELGHAMGLDHTFEGTVLDSEYDSLYYSVMSYTIYGGYAVEAELSGRSYSAYTVGAYRDDLGIIDVAALQALYGADLTTNTEDNVYIYDESTRMFEDASGYYMTIWDAGGTDTIDVSDATYGSIINLDDYSVSSVSQRTAYEEALEVGRAAGLSGSGAVSYIEEFIESLGEEAFLNQNNLGIAYGVVIENVITGQGDDFVNDNSVNNLIFTGLGNDTIYLGEGGYDQVDGGDGLDSVVLDVEYDSVSRYLDDDGYHIIGENFAATLIGIETIHYSDTSESIA</sequence>
<proteinExistence type="predicted"/>
<evidence type="ECO:0000256" key="6">
    <source>
        <dbReference type="ARBA" id="ARBA00022801"/>
    </source>
</evidence>
<dbReference type="Proteomes" id="UP000598488">
    <property type="component" value="Unassembled WGS sequence"/>
</dbReference>
<evidence type="ECO:0000313" key="10">
    <source>
        <dbReference type="Proteomes" id="UP000598488"/>
    </source>
</evidence>
<keyword evidence="2" id="KW-0964">Secreted</keyword>
<keyword evidence="6" id="KW-0378">Hydrolase</keyword>
<evidence type="ECO:0000256" key="7">
    <source>
        <dbReference type="ARBA" id="ARBA00022833"/>
    </source>
</evidence>
<dbReference type="InterPro" id="IPR013858">
    <property type="entry name" value="Peptidase_M10B_C"/>
</dbReference>
<evidence type="ECO:0000259" key="8">
    <source>
        <dbReference type="SMART" id="SM00235"/>
    </source>
</evidence>
<dbReference type="Gene3D" id="2.150.10.10">
    <property type="entry name" value="Serralysin-like metalloprotease, C-terminal"/>
    <property type="match status" value="1"/>
</dbReference>
<comment type="subcellular location">
    <subcellularLocation>
        <location evidence="1">Secreted</location>
    </subcellularLocation>
</comment>
<dbReference type="RefSeq" id="WP_199463146.1">
    <property type="nucleotide sequence ID" value="NZ_JAEMUH010000011.1"/>
</dbReference>
<dbReference type="EMBL" id="JAEMUH010000011">
    <property type="protein sequence ID" value="MBJ7551539.1"/>
    <property type="molecule type" value="Genomic_DNA"/>
</dbReference>
<keyword evidence="7" id="KW-0862">Zinc</keyword>
<evidence type="ECO:0000313" key="9">
    <source>
        <dbReference type="EMBL" id="MBJ7551539.1"/>
    </source>
</evidence>
<keyword evidence="4" id="KW-0479">Metal-binding</keyword>
<dbReference type="Pfam" id="PF00413">
    <property type="entry name" value="Peptidase_M10"/>
    <property type="match status" value="1"/>
</dbReference>